<accession>A0ABP6S992</accession>
<keyword evidence="2" id="KW-1185">Reference proteome</keyword>
<organism evidence="1 2">
    <name type="scientific">Streptomyces sannanensis</name>
    <dbReference type="NCBI Taxonomy" id="285536"/>
    <lineage>
        <taxon>Bacteria</taxon>
        <taxon>Bacillati</taxon>
        <taxon>Actinomycetota</taxon>
        <taxon>Actinomycetes</taxon>
        <taxon>Kitasatosporales</taxon>
        <taxon>Streptomycetaceae</taxon>
        <taxon>Streptomyces</taxon>
    </lineage>
</organism>
<evidence type="ECO:0000313" key="1">
    <source>
        <dbReference type="EMBL" id="GAA3371130.1"/>
    </source>
</evidence>
<dbReference type="Proteomes" id="UP001499990">
    <property type="component" value="Unassembled WGS sequence"/>
</dbReference>
<name>A0ABP6S992_9ACTN</name>
<reference evidence="2" key="1">
    <citation type="journal article" date="2019" name="Int. J. Syst. Evol. Microbiol.">
        <title>The Global Catalogue of Microorganisms (GCM) 10K type strain sequencing project: providing services to taxonomists for standard genome sequencing and annotation.</title>
        <authorList>
            <consortium name="The Broad Institute Genomics Platform"/>
            <consortium name="The Broad Institute Genome Sequencing Center for Infectious Disease"/>
            <person name="Wu L."/>
            <person name="Ma J."/>
        </authorList>
    </citation>
    <scope>NUCLEOTIDE SEQUENCE [LARGE SCALE GENOMIC DNA]</scope>
    <source>
        <strain evidence="2">JCM 9651</strain>
    </source>
</reference>
<dbReference type="RefSeq" id="WP_345035963.1">
    <property type="nucleotide sequence ID" value="NZ_BAAAYL010000001.1"/>
</dbReference>
<proteinExistence type="predicted"/>
<dbReference type="EMBL" id="BAAAYL010000001">
    <property type="protein sequence ID" value="GAA3371130.1"/>
    <property type="molecule type" value="Genomic_DNA"/>
</dbReference>
<comment type="caution">
    <text evidence="1">The sequence shown here is derived from an EMBL/GenBank/DDBJ whole genome shotgun (WGS) entry which is preliminary data.</text>
</comment>
<protein>
    <submittedName>
        <fullName evidence="1">Uncharacterized protein</fullName>
    </submittedName>
</protein>
<gene>
    <name evidence="1" type="ORF">GCM10020367_20550</name>
</gene>
<evidence type="ECO:0000313" key="2">
    <source>
        <dbReference type="Proteomes" id="UP001499990"/>
    </source>
</evidence>
<sequence>MDKTWWVVFTEGSGGRIDILNVHEEPADEDERAALHGELWSDCLPYWAIDAPTAEDAKEQILRSYAADDAALDVVADHFADFTAQRARAHGKH</sequence>